<evidence type="ECO:0000256" key="6">
    <source>
        <dbReference type="ARBA" id="ARBA00023054"/>
    </source>
</evidence>
<feature type="coiled-coil region" evidence="11">
    <location>
        <begin position="376"/>
        <end position="410"/>
    </location>
</feature>
<evidence type="ECO:0000256" key="1">
    <source>
        <dbReference type="ARBA" id="ARBA00007472"/>
    </source>
</evidence>
<evidence type="ECO:0000256" key="12">
    <source>
        <dbReference type="SAM" id="MobiDB-lite"/>
    </source>
</evidence>
<feature type="coiled-coil region" evidence="11">
    <location>
        <begin position="228"/>
        <end position="262"/>
    </location>
</feature>
<keyword evidence="7 10" id="KW-0496">Mitochondrion</keyword>
<dbReference type="EMBL" id="CP063136">
    <property type="protein sequence ID" value="QOU21463.1"/>
    <property type="molecule type" value="Genomic_DNA"/>
</dbReference>
<evidence type="ECO:0000313" key="13">
    <source>
        <dbReference type="EMBL" id="QOU21463.1"/>
    </source>
</evidence>
<dbReference type="KEGG" id="bbrx:BRETT_001187"/>
<dbReference type="GeneID" id="64573112"/>
<comment type="similarity">
    <text evidence="1 10">Belongs to the SHE9 family.</text>
</comment>
<dbReference type="Pfam" id="PF05546">
    <property type="entry name" value="She9_MDM33"/>
    <property type="match status" value="1"/>
</dbReference>
<feature type="region of interest" description="Disordered" evidence="12">
    <location>
        <begin position="128"/>
        <end position="147"/>
    </location>
</feature>
<dbReference type="InterPro" id="IPR008839">
    <property type="entry name" value="MDM33_fungi"/>
</dbReference>
<dbReference type="GO" id="GO:0007007">
    <property type="term" value="P:inner mitochondrial membrane organization"/>
    <property type="evidence" value="ECO:0007669"/>
    <property type="project" value="TreeGrafter"/>
</dbReference>
<evidence type="ECO:0000256" key="11">
    <source>
        <dbReference type="SAM" id="Coils"/>
    </source>
</evidence>
<comment type="subunit">
    <text evidence="10">Homooligomer.</text>
</comment>
<evidence type="ECO:0000256" key="10">
    <source>
        <dbReference type="RuleBase" id="RU364128"/>
    </source>
</evidence>
<keyword evidence="2 10" id="KW-0812">Transmembrane</keyword>
<keyword evidence="5 10" id="KW-1133">Transmembrane helix</keyword>
<gene>
    <name evidence="13" type="ORF">BRETT_001187</name>
</gene>
<keyword evidence="3 10" id="KW-0999">Mitochondrion inner membrane</keyword>
<comment type="subcellular location">
    <subcellularLocation>
        <location evidence="10">Mitochondrion inner membrane</location>
        <topology evidence="10">Multi-pass membrane protein</topology>
    </subcellularLocation>
</comment>
<dbReference type="PANTHER" id="PTHR31961:SF3">
    <property type="entry name" value="SENSITIVE TO HIGH EXPRESSION PROTEIN 9, MITOCHONDRIAL"/>
    <property type="match status" value="1"/>
</dbReference>
<evidence type="ECO:0000256" key="7">
    <source>
        <dbReference type="ARBA" id="ARBA00023128"/>
    </source>
</evidence>
<dbReference type="PANTHER" id="PTHR31961">
    <property type="entry name" value="SENSITIVE TO HIGH EXPRESSION PROTEIN 9, MITOCHONDRIAL"/>
    <property type="match status" value="1"/>
</dbReference>
<dbReference type="GO" id="GO:0005743">
    <property type="term" value="C:mitochondrial inner membrane"/>
    <property type="evidence" value="ECO:0007669"/>
    <property type="project" value="UniProtKB-SubCell"/>
</dbReference>
<reference evidence="13" key="2">
    <citation type="journal article" name="BMC Genomics">
        <title>New genome assemblies reveal patterns of domestication and adaptation across Brettanomyces (Dekkera) species.</title>
        <authorList>
            <person name="Roach M.J."/>
            <person name="Borneman A.R."/>
        </authorList>
    </citation>
    <scope>NUCLEOTIDE SEQUENCE</scope>
    <source>
        <strain evidence="13">UCD 2041</strain>
    </source>
</reference>
<keyword evidence="4 10" id="KW-0809">Transit peptide</keyword>
<dbReference type="RefSeq" id="XP_041137956.1">
    <property type="nucleotide sequence ID" value="XM_041279742.1"/>
</dbReference>
<comment type="function">
    <text evidence="9">Required for the maintenance of the structure of the mitochondrial inner membrane. Involved in mitochondrial morphology. Causes growth arrest when highly overexpressed.</text>
</comment>
<feature type="transmembrane region" description="Helical" evidence="10">
    <location>
        <begin position="344"/>
        <end position="367"/>
    </location>
</feature>
<evidence type="ECO:0000256" key="5">
    <source>
        <dbReference type="ARBA" id="ARBA00022989"/>
    </source>
</evidence>
<keyword evidence="6 11" id="KW-0175">Coiled coil</keyword>
<name>A0A871R4K0_DEKBR</name>
<organism evidence="13 14">
    <name type="scientific">Dekkera bruxellensis</name>
    <name type="common">Brettanomyces custersii</name>
    <dbReference type="NCBI Taxonomy" id="5007"/>
    <lineage>
        <taxon>Eukaryota</taxon>
        <taxon>Fungi</taxon>
        <taxon>Dikarya</taxon>
        <taxon>Ascomycota</taxon>
        <taxon>Saccharomycotina</taxon>
        <taxon>Pichiomycetes</taxon>
        <taxon>Pichiales</taxon>
        <taxon>Pichiaceae</taxon>
        <taxon>Brettanomyces</taxon>
    </lineage>
</organism>
<keyword evidence="8 10" id="KW-0472">Membrane</keyword>
<evidence type="ECO:0000256" key="2">
    <source>
        <dbReference type="ARBA" id="ARBA00022692"/>
    </source>
</evidence>
<evidence type="ECO:0000256" key="8">
    <source>
        <dbReference type="ARBA" id="ARBA00023136"/>
    </source>
</evidence>
<accession>A0A871R4K0</accession>
<evidence type="ECO:0000256" key="4">
    <source>
        <dbReference type="ARBA" id="ARBA00022946"/>
    </source>
</evidence>
<dbReference type="Proteomes" id="UP000663131">
    <property type="component" value="Chromosome 8"/>
</dbReference>
<dbReference type="AlphaFoldDB" id="A0A871R4K0"/>
<evidence type="ECO:0000256" key="3">
    <source>
        <dbReference type="ARBA" id="ARBA00022792"/>
    </source>
</evidence>
<evidence type="ECO:0000256" key="9">
    <source>
        <dbReference type="ARBA" id="ARBA00024807"/>
    </source>
</evidence>
<reference evidence="13" key="1">
    <citation type="submission" date="2020-10" db="EMBL/GenBank/DDBJ databases">
        <authorList>
            <person name="Palmer J.M."/>
        </authorList>
    </citation>
    <scope>NUCLEOTIDE SEQUENCE</scope>
    <source>
        <strain evidence="13">UCD 2041</strain>
    </source>
</reference>
<sequence>MLPSIFIKSYARCVLWPLARSRVKQSSFRTFTYLHSQLNNYKDVDDEAAHKHLNSTGRSIRNDSGGDKRKALQKYNDLEENKDFDRAIKKLKNLVKDQENLYSEAGTLNNKGNKNLRNKMTNDDAVVDEQQKSATDSESETHTENVSVEKTNLPLKDKVTSFIRSVINGENFRQLKEELTKFSKTRARKQEKYKQSISNRLGQDVTELKKSIGIASRVVNDVTGYSKVNALKEKIAKNDLELKVLREEITRAKDDFSTAIEKRSESQREMNDLLERKSSWVPTDLKRFTELYMNEHELEREVKLKKIRLDELDQKNDETHDNLIKSIMDRYHEEQVWSDKIRQFSTWGTVLIMVCNLLLVFLVQLVFEPFKRYRLVRSFENKVRDIFDRNEEMESDLKKLKNDMDSGYDTLLGKIEENQQNIVEKLPEQNITARILPDDLSFVSIKHWIHFTFGKLLNPLHGSGSETFTMTGYDIQYFVYFFSSLLLLTGCFLGRLL</sequence>
<proteinExistence type="inferred from homology"/>
<protein>
    <recommendedName>
        <fullName evidence="10">Sensitive to high expression protein 9, mitochondrial</fullName>
    </recommendedName>
</protein>
<feature type="transmembrane region" description="Helical" evidence="10">
    <location>
        <begin position="477"/>
        <end position="496"/>
    </location>
</feature>
<dbReference type="OrthoDB" id="5595506at2759"/>
<evidence type="ECO:0000313" key="14">
    <source>
        <dbReference type="Proteomes" id="UP000663131"/>
    </source>
</evidence>